<evidence type="ECO:0000259" key="2">
    <source>
        <dbReference type="Pfam" id="PF07171"/>
    </source>
</evidence>
<feature type="compositionally biased region" description="Basic and acidic residues" evidence="1">
    <location>
        <begin position="127"/>
        <end position="149"/>
    </location>
</feature>
<accession>A0A657LWU0</accession>
<evidence type="ECO:0000256" key="1">
    <source>
        <dbReference type="SAM" id="MobiDB-lite"/>
    </source>
</evidence>
<protein>
    <recommendedName>
        <fullName evidence="2">Microcystin LR degradation protein MlrC C-terminal domain-containing protein</fullName>
    </recommendedName>
</protein>
<dbReference type="Pfam" id="PF07171">
    <property type="entry name" value="MlrC_C"/>
    <property type="match status" value="1"/>
</dbReference>
<comment type="caution">
    <text evidence="3">The sequence shown here is derived from an EMBL/GenBank/DDBJ whole genome shotgun (WGS) entry which is preliminary data.</text>
</comment>
<reference evidence="3 4" key="1">
    <citation type="submission" date="2016-02" db="EMBL/GenBank/DDBJ databases">
        <title>Genome sequencing of a beta-galactosidase producing bacteria Rhizobium sp. 59.</title>
        <authorList>
            <person name="Wang D."/>
            <person name="Kot W."/>
            <person name="Qin Y."/>
            <person name="Hansen L."/>
            <person name="Naqvi K."/>
            <person name="Rensing C."/>
        </authorList>
    </citation>
    <scope>NUCLEOTIDE SEQUENCE [LARGE SCALE GENOMIC DNA]</scope>
    <source>
        <strain evidence="3 4">59</strain>
    </source>
</reference>
<dbReference type="Proteomes" id="UP000182661">
    <property type="component" value="Unassembled WGS sequence"/>
</dbReference>
<keyword evidence="4" id="KW-1185">Reference proteome</keyword>
<name>A0A657LWU0_9HYPH</name>
<sequence>MRLFTAVLATETNTFSPICIDRLAFEESLYAPPVRLVRDAQMQFGKSRVPFGDAAHIRLGGIDIILNSTRAQGFDPSLFSTLGIDPLSRKILVIKSTNHFHAAFSKIAARPKISGRGSPIRMGRAFPDCHQRPAEKTKNGRETRPSCLV</sequence>
<organism evidence="3 4">
    <name type="scientific">Pararhizobium antarcticum</name>
    <dbReference type="NCBI Taxonomy" id="1798805"/>
    <lineage>
        <taxon>Bacteria</taxon>
        <taxon>Pseudomonadati</taxon>
        <taxon>Pseudomonadota</taxon>
        <taxon>Alphaproteobacteria</taxon>
        <taxon>Hyphomicrobiales</taxon>
        <taxon>Rhizobiaceae</taxon>
        <taxon>Rhizobium/Agrobacterium group</taxon>
        <taxon>Pararhizobium</taxon>
    </lineage>
</organism>
<dbReference type="EMBL" id="LSRP01000068">
    <property type="protein sequence ID" value="OJF99590.1"/>
    <property type="molecule type" value="Genomic_DNA"/>
</dbReference>
<proteinExistence type="predicted"/>
<feature type="domain" description="Microcystin LR degradation protein MlrC C-terminal" evidence="2">
    <location>
        <begin position="41"/>
        <end position="110"/>
    </location>
</feature>
<evidence type="ECO:0000313" key="3">
    <source>
        <dbReference type="EMBL" id="OJF99590.1"/>
    </source>
</evidence>
<dbReference type="InterPro" id="IPR010799">
    <property type="entry name" value="MlrC_C"/>
</dbReference>
<gene>
    <name evidence="3" type="ORF">AX760_12660</name>
</gene>
<dbReference type="AlphaFoldDB" id="A0A657LWU0"/>
<feature type="region of interest" description="Disordered" evidence="1">
    <location>
        <begin position="124"/>
        <end position="149"/>
    </location>
</feature>
<evidence type="ECO:0000313" key="4">
    <source>
        <dbReference type="Proteomes" id="UP000182661"/>
    </source>
</evidence>